<protein>
    <submittedName>
        <fullName evidence="4">T9SS type A sorting domain-containing protein</fullName>
    </submittedName>
</protein>
<evidence type="ECO:0000313" key="4">
    <source>
        <dbReference type="EMBL" id="MDG3584740.1"/>
    </source>
</evidence>
<accession>A0ABT6FNE7</accession>
<feature type="chain" id="PRO_5045801040" evidence="2">
    <location>
        <begin position="21"/>
        <end position="157"/>
    </location>
</feature>
<dbReference type="InterPro" id="IPR026444">
    <property type="entry name" value="Secre_tail"/>
</dbReference>
<evidence type="ECO:0000256" key="2">
    <source>
        <dbReference type="SAM" id="SignalP"/>
    </source>
</evidence>
<name>A0ABT6FNE7_9FLAO</name>
<comment type="caution">
    <text evidence="4">The sequence shown here is derived from an EMBL/GenBank/DDBJ whole genome shotgun (WGS) entry which is preliminary data.</text>
</comment>
<keyword evidence="5" id="KW-1185">Reference proteome</keyword>
<dbReference type="EMBL" id="JAPMUA010000001">
    <property type="protein sequence ID" value="MDG3584740.1"/>
    <property type="molecule type" value="Genomic_DNA"/>
</dbReference>
<reference evidence="4" key="1">
    <citation type="submission" date="2022-11" db="EMBL/GenBank/DDBJ databases">
        <title>High-quality draft genome sequence of Galbibacter sp. strain CMA-7.</title>
        <authorList>
            <person name="Wei L."/>
            <person name="Dong C."/>
            <person name="Shao Z."/>
        </authorList>
    </citation>
    <scope>NUCLEOTIDE SEQUENCE</scope>
    <source>
        <strain evidence="4">CMA-7</strain>
    </source>
</reference>
<keyword evidence="1 2" id="KW-0732">Signal</keyword>
<dbReference type="Pfam" id="PF18962">
    <property type="entry name" value="Por_Secre_tail"/>
    <property type="match status" value="1"/>
</dbReference>
<feature type="domain" description="Secretion system C-terminal sorting" evidence="3">
    <location>
        <begin position="82"/>
        <end position="149"/>
    </location>
</feature>
<evidence type="ECO:0000256" key="1">
    <source>
        <dbReference type="ARBA" id="ARBA00022729"/>
    </source>
</evidence>
<sequence length="157" mass="17903">MKIKLLVMIFVCLTSYAIQAQSEEYKIKFSYDSAGNQILRDRVCVNCSSAKTTAPKKELVAETPEEEEKIEETDNRSMITAYPNPVTDLLNVMWVESENAVKQVAIYGTDGRLLFTQEINSKSGQLNMDFGRYPSGLYLLLVTYQDNHQETFKVIKK</sequence>
<evidence type="ECO:0000313" key="5">
    <source>
        <dbReference type="Proteomes" id="UP001153642"/>
    </source>
</evidence>
<organism evidence="4 5">
    <name type="scientific">Galbibacter pacificus</name>
    <dbReference type="NCBI Taxonomy" id="2996052"/>
    <lineage>
        <taxon>Bacteria</taxon>
        <taxon>Pseudomonadati</taxon>
        <taxon>Bacteroidota</taxon>
        <taxon>Flavobacteriia</taxon>
        <taxon>Flavobacteriales</taxon>
        <taxon>Flavobacteriaceae</taxon>
        <taxon>Galbibacter</taxon>
    </lineage>
</organism>
<dbReference type="RefSeq" id="WP_277898498.1">
    <property type="nucleotide sequence ID" value="NZ_JAPMUA010000001.1"/>
</dbReference>
<evidence type="ECO:0000259" key="3">
    <source>
        <dbReference type="Pfam" id="PF18962"/>
    </source>
</evidence>
<dbReference type="NCBIfam" id="TIGR04183">
    <property type="entry name" value="Por_Secre_tail"/>
    <property type="match status" value="1"/>
</dbReference>
<gene>
    <name evidence="4" type="ORF">OSR52_02585</name>
</gene>
<feature type="signal peptide" evidence="2">
    <location>
        <begin position="1"/>
        <end position="20"/>
    </location>
</feature>
<dbReference type="Proteomes" id="UP001153642">
    <property type="component" value="Unassembled WGS sequence"/>
</dbReference>
<proteinExistence type="predicted"/>